<dbReference type="EMBL" id="CP107551">
    <property type="protein sequence ID" value="UYP17432.1"/>
    <property type="molecule type" value="Genomic_DNA"/>
</dbReference>
<dbReference type="Proteomes" id="UP001156484">
    <property type="component" value="Chromosome"/>
</dbReference>
<evidence type="ECO:0000313" key="1">
    <source>
        <dbReference type="EMBL" id="UYP17432.1"/>
    </source>
</evidence>
<protein>
    <submittedName>
        <fullName evidence="1">Uncharacterized protein</fullName>
    </submittedName>
</protein>
<gene>
    <name evidence="1" type="ORF">OED52_12020</name>
</gene>
<keyword evidence="2" id="KW-1185">Reference proteome</keyword>
<accession>A0ACD4DBJ8</accession>
<evidence type="ECO:0000313" key="2">
    <source>
        <dbReference type="Proteomes" id="UP001156484"/>
    </source>
</evidence>
<name>A0ACD4DBJ8_9NOCA</name>
<proteinExistence type="predicted"/>
<organism evidence="1 2">
    <name type="scientific">Rhodococcus sacchari</name>
    <dbReference type="NCBI Taxonomy" id="2962047"/>
    <lineage>
        <taxon>Bacteria</taxon>
        <taxon>Bacillati</taxon>
        <taxon>Actinomycetota</taxon>
        <taxon>Actinomycetes</taxon>
        <taxon>Mycobacteriales</taxon>
        <taxon>Nocardiaceae</taxon>
        <taxon>Rhodococcus</taxon>
    </lineage>
</organism>
<reference evidence="1" key="1">
    <citation type="submission" date="2022-10" db="EMBL/GenBank/DDBJ databases">
        <title>Rhodococcus ferula Z13 complete genome.</title>
        <authorList>
            <person name="Long X."/>
            <person name="Zang M."/>
        </authorList>
    </citation>
    <scope>NUCLEOTIDE SEQUENCE</scope>
    <source>
        <strain evidence="1">Z13</strain>
    </source>
</reference>
<sequence>MIEELHVRSADAAAVAESDPDRAPTIAMTEILQVPEESVAGLRRTPMWAPMAALTPTWVRELRVIDTLGPDVTRYAPVTAETLFLFGGRIARHHVEATAALRAVLPATRLVEFPGHAHVAHVTGPKQVAEAIAGFATTG</sequence>